<comment type="caution">
    <text evidence="10">The sequence shown here is derived from an EMBL/GenBank/DDBJ whole genome shotgun (WGS) entry which is preliminary data.</text>
</comment>
<evidence type="ECO:0000313" key="10">
    <source>
        <dbReference type="EMBL" id="MBF2707114.1"/>
    </source>
</evidence>
<dbReference type="EC" id="3.1.1.29" evidence="1 7"/>
<evidence type="ECO:0000256" key="1">
    <source>
        <dbReference type="ARBA" id="ARBA00013260"/>
    </source>
</evidence>
<sequence length="224" mass="25503">MIKWLNALFLKTKTEGNTDYMKPEVHEHQKNNIKNVSNKFLIVGLGNIGAEYVNTRHNIGFKIVDFFAKKEGINFETVKLGALAEYKFKGRTFLLLKPNTYMNLSGKAVKYWMDKENIPLENILIITDDLNLSFGKIRIRKKGSDGGHNGLKSIHATLNTTDYTRFRFGISDEFKKGKQIDYVLGEWDEDEKVALPERLELASEIIKSFGTAGLENTMTAFNGK</sequence>
<protein>
    <recommendedName>
        <fullName evidence="6 7">Peptidyl-tRNA hydrolase</fullName>
        <shortName evidence="7">Pth</shortName>
        <ecNumber evidence="1 7">3.1.1.29</ecNumber>
    </recommendedName>
</protein>
<dbReference type="AlphaFoldDB" id="A0A930UAB5"/>
<name>A0A930UAB5_9FLAO</name>
<comment type="subunit">
    <text evidence="7">Monomer.</text>
</comment>
<organism evidence="10 11">
    <name type="scientific">Flavobacterium soyangense</name>
    <dbReference type="NCBI Taxonomy" id="2023265"/>
    <lineage>
        <taxon>Bacteria</taxon>
        <taxon>Pseudomonadati</taxon>
        <taxon>Bacteroidota</taxon>
        <taxon>Flavobacteriia</taxon>
        <taxon>Flavobacteriales</taxon>
        <taxon>Flavobacteriaceae</taxon>
        <taxon>Flavobacterium</taxon>
    </lineage>
</organism>
<dbReference type="GO" id="GO:0072344">
    <property type="term" value="P:rescue of stalled ribosome"/>
    <property type="evidence" value="ECO:0007669"/>
    <property type="project" value="UniProtKB-UniRule"/>
</dbReference>
<dbReference type="InterPro" id="IPR018171">
    <property type="entry name" value="Pept_tRNA_hydro_CS"/>
</dbReference>
<dbReference type="PANTHER" id="PTHR17224">
    <property type="entry name" value="PEPTIDYL-TRNA HYDROLASE"/>
    <property type="match status" value="1"/>
</dbReference>
<dbReference type="GO" id="GO:0004045">
    <property type="term" value="F:peptidyl-tRNA hydrolase activity"/>
    <property type="evidence" value="ECO:0007669"/>
    <property type="project" value="UniProtKB-UniRule"/>
</dbReference>
<keyword evidence="11" id="KW-1185">Reference proteome</keyword>
<keyword evidence="2 7" id="KW-0820">tRNA-binding</keyword>
<comment type="catalytic activity">
    <reaction evidence="7 8">
        <text>an N-acyl-L-alpha-aminoacyl-tRNA + H2O = an N-acyl-L-amino acid + a tRNA + H(+)</text>
        <dbReference type="Rhea" id="RHEA:54448"/>
        <dbReference type="Rhea" id="RHEA-COMP:10123"/>
        <dbReference type="Rhea" id="RHEA-COMP:13883"/>
        <dbReference type="ChEBI" id="CHEBI:15377"/>
        <dbReference type="ChEBI" id="CHEBI:15378"/>
        <dbReference type="ChEBI" id="CHEBI:59874"/>
        <dbReference type="ChEBI" id="CHEBI:78442"/>
        <dbReference type="ChEBI" id="CHEBI:138191"/>
        <dbReference type="EC" id="3.1.1.29"/>
    </reaction>
</comment>
<accession>A0A930UAB5</accession>
<feature type="binding site" evidence="7">
    <location>
        <position position="101"/>
    </location>
    <ligand>
        <name>tRNA</name>
        <dbReference type="ChEBI" id="CHEBI:17843"/>
    </ligand>
</feature>
<dbReference type="Pfam" id="PF01195">
    <property type="entry name" value="Pept_tRNA_hydro"/>
    <property type="match status" value="1"/>
</dbReference>
<feature type="binding site" evidence="7">
    <location>
        <position position="149"/>
    </location>
    <ligand>
        <name>tRNA</name>
        <dbReference type="ChEBI" id="CHEBI:17843"/>
    </ligand>
</feature>
<evidence type="ECO:0000256" key="4">
    <source>
        <dbReference type="ARBA" id="ARBA00022884"/>
    </source>
</evidence>
<dbReference type="CDD" id="cd00462">
    <property type="entry name" value="PTH"/>
    <property type="match status" value="1"/>
</dbReference>
<feature type="active site" description="Proton acceptor" evidence="7">
    <location>
        <position position="57"/>
    </location>
</feature>
<evidence type="ECO:0000256" key="9">
    <source>
        <dbReference type="RuleBase" id="RU004320"/>
    </source>
</evidence>
<comment type="function">
    <text evidence="7">Catalyzes the release of premature peptidyl moieties from peptidyl-tRNA molecules trapped in stalled 50S ribosomal subunits, and thus maintains levels of free tRNAs and 50S ribosomes.</text>
</comment>
<evidence type="ECO:0000256" key="8">
    <source>
        <dbReference type="RuleBase" id="RU000673"/>
    </source>
</evidence>
<dbReference type="Proteomes" id="UP000646211">
    <property type="component" value="Unassembled WGS sequence"/>
</dbReference>
<keyword evidence="7" id="KW-0963">Cytoplasm</keyword>
<dbReference type="PROSITE" id="PS01195">
    <property type="entry name" value="PEPT_TRNA_HYDROL_1"/>
    <property type="match status" value="1"/>
</dbReference>
<dbReference type="GO" id="GO:0005737">
    <property type="term" value="C:cytoplasm"/>
    <property type="evidence" value="ECO:0007669"/>
    <property type="project" value="UniProtKB-SubCell"/>
</dbReference>
<proteinExistence type="inferred from homology"/>
<feature type="site" description="Discriminates between blocked and unblocked aminoacyl-tRNA" evidence="7">
    <location>
        <position position="47"/>
    </location>
</feature>
<dbReference type="PANTHER" id="PTHR17224:SF1">
    <property type="entry name" value="PEPTIDYL-TRNA HYDROLASE"/>
    <property type="match status" value="1"/>
</dbReference>
<dbReference type="PROSITE" id="PS01196">
    <property type="entry name" value="PEPT_TRNA_HYDROL_2"/>
    <property type="match status" value="1"/>
</dbReference>
<dbReference type="FunFam" id="3.40.50.1470:FF:000001">
    <property type="entry name" value="Peptidyl-tRNA hydrolase"/>
    <property type="match status" value="1"/>
</dbReference>
<evidence type="ECO:0000313" key="11">
    <source>
        <dbReference type="Proteomes" id="UP000646211"/>
    </source>
</evidence>
<keyword evidence="4 7" id="KW-0694">RNA-binding</keyword>
<keyword evidence="3 7" id="KW-0378">Hydrolase</keyword>
<dbReference type="GO" id="GO:0000049">
    <property type="term" value="F:tRNA binding"/>
    <property type="evidence" value="ECO:0007669"/>
    <property type="project" value="UniProtKB-UniRule"/>
</dbReference>
<dbReference type="HAMAP" id="MF_00083">
    <property type="entry name" value="Pept_tRNA_hydro_bact"/>
    <property type="match status" value="1"/>
</dbReference>
<gene>
    <name evidence="7" type="primary">pth</name>
    <name evidence="10" type="ORF">IR213_00680</name>
</gene>
<dbReference type="InterPro" id="IPR036416">
    <property type="entry name" value="Pept_tRNA_hydro_sf"/>
</dbReference>
<dbReference type="SUPFAM" id="SSF53178">
    <property type="entry name" value="Peptidyl-tRNA hydrolase-like"/>
    <property type="match status" value="1"/>
</dbReference>
<comment type="subcellular location">
    <subcellularLocation>
        <location evidence="7">Cytoplasm</location>
    </subcellularLocation>
</comment>
<dbReference type="InterPro" id="IPR001328">
    <property type="entry name" value="Pept_tRNA_hydro"/>
</dbReference>
<evidence type="ECO:0000256" key="5">
    <source>
        <dbReference type="ARBA" id="ARBA00038063"/>
    </source>
</evidence>
<feature type="site" description="Stabilizes the basic form of H active site to accept a proton" evidence="7">
    <location>
        <position position="128"/>
    </location>
</feature>
<evidence type="ECO:0000256" key="6">
    <source>
        <dbReference type="ARBA" id="ARBA00050038"/>
    </source>
</evidence>
<evidence type="ECO:0000256" key="2">
    <source>
        <dbReference type="ARBA" id="ARBA00022555"/>
    </source>
</evidence>
<feature type="binding site" evidence="7">
    <location>
        <position position="103"/>
    </location>
    <ligand>
        <name>tRNA</name>
        <dbReference type="ChEBI" id="CHEBI:17843"/>
    </ligand>
</feature>
<comment type="function">
    <text evidence="7">Hydrolyzes ribosome-free peptidyl-tRNAs (with 1 or more amino acids incorporated), which drop off the ribosome during protein synthesis, or as a result of ribosome stalling.</text>
</comment>
<dbReference type="Gene3D" id="3.40.50.1470">
    <property type="entry name" value="Peptidyl-tRNA hydrolase"/>
    <property type="match status" value="1"/>
</dbReference>
<dbReference type="EMBL" id="JADHEC010000001">
    <property type="protein sequence ID" value="MBF2707114.1"/>
    <property type="molecule type" value="Genomic_DNA"/>
</dbReference>
<evidence type="ECO:0000256" key="3">
    <source>
        <dbReference type="ARBA" id="ARBA00022801"/>
    </source>
</evidence>
<feature type="binding site" evidence="7">
    <location>
        <position position="52"/>
    </location>
    <ligand>
        <name>tRNA</name>
        <dbReference type="ChEBI" id="CHEBI:17843"/>
    </ligand>
</feature>
<comment type="similarity">
    <text evidence="5 7 9">Belongs to the PTH family.</text>
</comment>
<evidence type="ECO:0000256" key="7">
    <source>
        <dbReference type="HAMAP-Rule" id="MF_00083"/>
    </source>
</evidence>
<dbReference type="GO" id="GO:0006515">
    <property type="term" value="P:protein quality control for misfolded or incompletely synthesized proteins"/>
    <property type="evidence" value="ECO:0007669"/>
    <property type="project" value="UniProtKB-UniRule"/>
</dbReference>
<dbReference type="NCBIfam" id="TIGR00447">
    <property type="entry name" value="pth"/>
    <property type="match status" value="1"/>
</dbReference>
<dbReference type="RefSeq" id="WP_194310384.1">
    <property type="nucleotide sequence ID" value="NZ_JADHEC010000001.1"/>
</dbReference>
<reference evidence="10" key="1">
    <citation type="submission" date="2020-11" db="EMBL/GenBank/DDBJ databases">
        <title>Genome of Flavobacterium soyangense.</title>
        <authorList>
            <person name="Liu Q."/>
            <person name="Xin Y.-H."/>
        </authorList>
    </citation>
    <scope>NUCLEOTIDE SEQUENCE</scope>
    <source>
        <strain evidence="10">CGMCC 1.13493</strain>
    </source>
</reference>